<reference evidence="2" key="1">
    <citation type="submission" date="2021-01" db="UniProtKB">
        <authorList>
            <consortium name="EnsemblMetazoa"/>
        </authorList>
    </citation>
    <scope>IDENTIFICATION</scope>
</reference>
<dbReference type="InterPro" id="IPR016181">
    <property type="entry name" value="Acyl_CoA_acyltransferase"/>
</dbReference>
<dbReference type="EnsemblMetazoa" id="CLYHEMT023281.1">
    <property type="protein sequence ID" value="CLYHEMP023281.1"/>
    <property type="gene ID" value="CLYHEMG023281"/>
</dbReference>
<organism evidence="2 3">
    <name type="scientific">Clytia hemisphaerica</name>
    <dbReference type="NCBI Taxonomy" id="252671"/>
    <lineage>
        <taxon>Eukaryota</taxon>
        <taxon>Metazoa</taxon>
        <taxon>Cnidaria</taxon>
        <taxon>Hydrozoa</taxon>
        <taxon>Hydroidolina</taxon>
        <taxon>Leptothecata</taxon>
        <taxon>Obeliida</taxon>
        <taxon>Clytiidae</taxon>
        <taxon>Clytia</taxon>
    </lineage>
</organism>
<dbReference type="PROSITE" id="PS51186">
    <property type="entry name" value="GNAT"/>
    <property type="match status" value="1"/>
</dbReference>
<dbReference type="AlphaFoldDB" id="A0A7M5XH58"/>
<keyword evidence="3" id="KW-1185">Reference proteome</keyword>
<evidence type="ECO:0000313" key="2">
    <source>
        <dbReference type="EnsemblMetazoa" id="CLYHEMP023281.1"/>
    </source>
</evidence>
<dbReference type="GO" id="GO:0016747">
    <property type="term" value="F:acyltransferase activity, transferring groups other than amino-acyl groups"/>
    <property type="evidence" value="ECO:0007669"/>
    <property type="project" value="InterPro"/>
</dbReference>
<dbReference type="Gene3D" id="3.40.630.30">
    <property type="match status" value="1"/>
</dbReference>
<dbReference type="Proteomes" id="UP000594262">
    <property type="component" value="Unplaced"/>
</dbReference>
<dbReference type="InterPro" id="IPR000182">
    <property type="entry name" value="GNAT_dom"/>
</dbReference>
<sequence length="313" mass="36688">MFLISKENEAKFKFELKQRILRQNEQLLIPIMSTLTSPMTRKIVDIYTDNLNGDKSTFIALTYPQPGEILKLFEGRDTISNDDYIGLEEQLKKCKKIFQFWSVNYQKNLDLHLKYMLEVYIHRSPIRHTPTELVENLLNIAEKSTSMVNHFNIDYYFFRTVTDHTSVYNMFEETTVDISLNDRYTIRHIQMQHFESGFKNWDEHGEMAGNRKEVLKVSVFFGLYFGAFTKDTNELAGWIASVYPGESGDLFVHPRHRANGLGNSLILYLTNRSHKEGFFLSTYYKNPERSFKPKIESTTRGFVPFSSAFTVRQ</sequence>
<proteinExistence type="predicted"/>
<dbReference type="SUPFAM" id="SSF55729">
    <property type="entry name" value="Acyl-CoA N-acyltransferases (Nat)"/>
    <property type="match status" value="1"/>
</dbReference>
<dbReference type="Pfam" id="PF08445">
    <property type="entry name" value="FR47"/>
    <property type="match status" value="1"/>
</dbReference>
<evidence type="ECO:0000259" key="1">
    <source>
        <dbReference type="PROSITE" id="PS51186"/>
    </source>
</evidence>
<feature type="domain" description="N-acetyltransferase" evidence="1">
    <location>
        <begin position="173"/>
        <end position="313"/>
    </location>
</feature>
<accession>A0A7M5XH58</accession>
<evidence type="ECO:0000313" key="3">
    <source>
        <dbReference type="Proteomes" id="UP000594262"/>
    </source>
</evidence>
<name>A0A7M5XH58_9CNID</name>
<protein>
    <recommendedName>
        <fullName evidence="1">N-acetyltransferase domain-containing protein</fullName>
    </recommendedName>
</protein>
<dbReference type="InterPro" id="IPR013653">
    <property type="entry name" value="GCN5-like_dom"/>
</dbReference>